<proteinExistence type="inferred from homology"/>
<organism evidence="6 7">
    <name type="scientific">Pseudomonas fontis</name>
    <dbReference type="NCBI Taxonomy" id="2942633"/>
    <lineage>
        <taxon>Bacteria</taxon>
        <taxon>Pseudomonadati</taxon>
        <taxon>Pseudomonadota</taxon>
        <taxon>Gammaproteobacteria</taxon>
        <taxon>Pseudomonadales</taxon>
        <taxon>Pseudomonadaceae</taxon>
        <taxon>Pseudomonas</taxon>
    </lineage>
</organism>
<evidence type="ECO:0000313" key="7">
    <source>
        <dbReference type="Proteomes" id="UP001148203"/>
    </source>
</evidence>
<dbReference type="InterPro" id="IPR058163">
    <property type="entry name" value="LysR-type_TF_proteobact-type"/>
</dbReference>
<evidence type="ECO:0000256" key="2">
    <source>
        <dbReference type="ARBA" id="ARBA00023015"/>
    </source>
</evidence>
<dbReference type="InterPro" id="IPR000847">
    <property type="entry name" value="LysR_HTH_N"/>
</dbReference>
<protein>
    <submittedName>
        <fullName evidence="6">LysR family transcriptional regulator</fullName>
    </submittedName>
</protein>
<dbReference type="InterPro" id="IPR036388">
    <property type="entry name" value="WH-like_DNA-bd_sf"/>
</dbReference>
<dbReference type="Pfam" id="PF03466">
    <property type="entry name" value="LysR_substrate"/>
    <property type="match status" value="1"/>
</dbReference>
<keyword evidence="3" id="KW-0238">DNA-binding</keyword>
<reference evidence="6 7" key="1">
    <citation type="submission" date="2022-05" db="EMBL/GenBank/DDBJ databases">
        <title>Novel Pseudomonas spp. Isolated from a Rainbow Trout Aquaculture Facility.</title>
        <authorList>
            <person name="Testerman T."/>
            <person name="Graf J."/>
        </authorList>
    </citation>
    <scope>NUCLEOTIDE SEQUENCE [LARGE SCALE GENOMIC DNA]</scope>
    <source>
        <strain evidence="6 7">ID681</strain>
    </source>
</reference>
<dbReference type="RefSeq" id="WP_273912791.1">
    <property type="nucleotide sequence ID" value="NZ_JAMDGX010000071.1"/>
</dbReference>
<evidence type="ECO:0000256" key="1">
    <source>
        <dbReference type="ARBA" id="ARBA00009437"/>
    </source>
</evidence>
<dbReference type="Pfam" id="PF00126">
    <property type="entry name" value="HTH_1"/>
    <property type="match status" value="1"/>
</dbReference>
<dbReference type="Gene3D" id="1.10.10.10">
    <property type="entry name" value="Winged helix-like DNA-binding domain superfamily/Winged helix DNA-binding domain"/>
    <property type="match status" value="1"/>
</dbReference>
<dbReference type="EMBL" id="JAMDGY010000104">
    <property type="protein sequence ID" value="MDD0993751.1"/>
    <property type="molecule type" value="Genomic_DNA"/>
</dbReference>
<evidence type="ECO:0000256" key="3">
    <source>
        <dbReference type="ARBA" id="ARBA00023125"/>
    </source>
</evidence>
<dbReference type="CDD" id="cd08473">
    <property type="entry name" value="PBP2_CrgA_like_4"/>
    <property type="match status" value="1"/>
</dbReference>
<gene>
    <name evidence="6" type="ORF">M5G11_24795</name>
</gene>
<sequence>MDDLNDFYYFAQVVEHGGFTPAGRALDLPKSKLSRRIALLEERMGVRLIQRSTRHFSVTEIGQVFYRHCTAMLVEAAAATEAVERHRSEPRGVVRLSCPTALLNFWVGPMLAEFMMAYPLIELHVESSNRQVDLIQEGIDVALRVRFPPLESSDLVMKVLGESQQCVVGAPQLLQQLPQHPTPAEVAALPTLHWGSPQHVYQWQLDGPAGASAQVAHSPRLVTDDLIALRQAALIGAGAVHLPSVVVKDDLSSGRLVNLLPEWLPRTGIVHAVFPSRRGLLPSVRALLDFLGEAFVRSDMA</sequence>
<dbReference type="SUPFAM" id="SSF46785">
    <property type="entry name" value="Winged helix' DNA-binding domain"/>
    <property type="match status" value="1"/>
</dbReference>
<dbReference type="InterPro" id="IPR036390">
    <property type="entry name" value="WH_DNA-bd_sf"/>
</dbReference>
<dbReference type="InterPro" id="IPR005119">
    <property type="entry name" value="LysR_subst-bd"/>
</dbReference>
<dbReference type="Proteomes" id="UP001148203">
    <property type="component" value="Unassembled WGS sequence"/>
</dbReference>
<dbReference type="PANTHER" id="PTHR30537">
    <property type="entry name" value="HTH-TYPE TRANSCRIPTIONAL REGULATOR"/>
    <property type="match status" value="1"/>
</dbReference>
<dbReference type="SUPFAM" id="SSF53850">
    <property type="entry name" value="Periplasmic binding protein-like II"/>
    <property type="match status" value="1"/>
</dbReference>
<keyword evidence="2" id="KW-0805">Transcription regulation</keyword>
<feature type="domain" description="HTH lysR-type" evidence="5">
    <location>
        <begin position="1"/>
        <end position="59"/>
    </location>
</feature>
<name>A0ABT5NZX2_9PSED</name>
<comment type="caution">
    <text evidence="6">The sequence shown here is derived from an EMBL/GenBank/DDBJ whole genome shotgun (WGS) entry which is preliminary data.</text>
</comment>
<keyword evidence="7" id="KW-1185">Reference proteome</keyword>
<evidence type="ECO:0000259" key="5">
    <source>
        <dbReference type="PROSITE" id="PS50931"/>
    </source>
</evidence>
<evidence type="ECO:0000313" key="6">
    <source>
        <dbReference type="EMBL" id="MDD0993751.1"/>
    </source>
</evidence>
<dbReference type="PROSITE" id="PS50931">
    <property type="entry name" value="HTH_LYSR"/>
    <property type="match status" value="1"/>
</dbReference>
<evidence type="ECO:0000256" key="4">
    <source>
        <dbReference type="ARBA" id="ARBA00023163"/>
    </source>
</evidence>
<accession>A0ABT5NZX2</accession>
<dbReference type="NCBIfam" id="NF011573">
    <property type="entry name" value="PRK14997.1"/>
    <property type="match status" value="1"/>
</dbReference>
<dbReference type="Gene3D" id="3.40.190.290">
    <property type="match status" value="1"/>
</dbReference>
<keyword evidence="4" id="KW-0804">Transcription</keyword>
<dbReference type="PANTHER" id="PTHR30537:SF31">
    <property type="entry name" value="TRANSCRIPTIONAL REGULATOR, LYSR FAMILY"/>
    <property type="match status" value="1"/>
</dbReference>
<comment type="similarity">
    <text evidence="1">Belongs to the LysR transcriptional regulatory family.</text>
</comment>